<organism evidence="4 5">
    <name type="scientific">Pseudodesulfovibrio senegalensis</name>
    <dbReference type="NCBI Taxonomy" id="1721087"/>
    <lineage>
        <taxon>Bacteria</taxon>
        <taxon>Pseudomonadati</taxon>
        <taxon>Thermodesulfobacteriota</taxon>
        <taxon>Desulfovibrionia</taxon>
        <taxon>Desulfovibrionales</taxon>
        <taxon>Desulfovibrionaceae</taxon>
    </lineage>
</organism>
<name>A0A6N6N129_9BACT</name>
<feature type="region of interest" description="Disordered" evidence="1">
    <location>
        <begin position="134"/>
        <end position="163"/>
    </location>
</feature>
<feature type="transmembrane region" description="Helical" evidence="2">
    <location>
        <begin position="181"/>
        <end position="199"/>
    </location>
</feature>
<accession>A0A6N6N129</accession>
<keyword evidence="5" id="KW-1185">Reference proteome</keyword>
<feature type="transmembrane region" description="Helical" evidence="2">
    <location>
        <begin position="278"/>
        <end position="302"/>
    </location>
</feature>
<proteinExistence type="predicted"/>
<reference evidence="4 5" key="1">
    <citation type="journal article" date="2017" name="Int. J. Syst. Evol. Microbiol.">
        <title>Desulfovibrio senegalensis sp. nov., a mesophilic sulfate reducer isolated from marine sediment.</title>
        <authorList>
            <person name="Thioye A."/>
            <person name="Gam Z.B.A."/>
            <person name="Mbengue M."/>
            <person name="Cayol J.L."/>
            <person name="Joseph-Bartoli M."/>
            <person name="Toure-Kane C."/>
            <person name="Labat M."/>
        </authorList>
    </citation>
    <scope>NUCLEOTIDE SEQUENCE [LARGE SCALE GENOMIC DNA]</scope>
    <source>
        <strain evidence="4 5">DSM 101509</strain>
    </source>
</reference>
<dbReference type="EMBL" id="WAIE01000004">
    <property type="protein sequence ID" value="KAB1441499.1"/>
    <property type="molecule type" value="Genomic_DNA"/>
</dbReference>
<feature type="domain" description="Dinitrogenase iron-molybdenum cofactor biosynthesis" evidence="3">
    <location>
        <begin position="45"/>
        <end position="133"/>
    </location>
</feature>
<dbReference type="SUPFAM" id="SSF53146">
    <property type="entry name" value="Nitrogenase accessory factor-like"/>
    <property type="match status" value="1"/>
</dbReference>
<feature type="transmembrane region" description="Helical" evidence="2">
    <location>
        <begin position="240"/>
        <end position="258"/>
    </location>
</feature>
<evidence type="ECO:0000256" key="2">
    <source>
        <dbReference type="SAM" id="Phobius"/>
    </source>
</evidence>
<sequence length="307" mass="32120">MPRGLRRPDAGVLAGNRRKSAADIFHERRPRMKIAVPSTKPDLTGQVEHKLGTASHLLLVDSEDMSFEAVDGPGDSSGPGAGVEALSVMVGMGAQALLVGHIAPHIAAALQKKGIVAEVRVSGPVREAVERFMSTRGECTGPENDESGQQASRPGRGDGRGETPNLWQDAFVRGLRQFTTMLPMLVGVILLLGLFRGLFPDRAILELLSGSMLHNSFVAACMGSLLTGNPVNSYVIGENLLGIGVSVSGVAALMLAWVNVGLVQLPMEASALGWRFAAVRMVAGFFMAVGMGVAVAVVMGLFPGAAS</sequence>
<dbReference type="Pfam" id="PF02579">
    <property type="entry name" value="Nitro_FeMo-Co"/>
    <property type="match status" value="1"/>
</dbReference>
<dbReference type="InterPro" id="IPR036105">
    <property type="entry name" value="DiNase_FeMo-co_biosyn_sf"/>
</dbReference>
<evidence type="ECO:0000313" key="5">
    <source>
        <dbReference type="Proteomes" id="UP000438699"/>
    </source>
</evidence>
<dbReference type="AlphaFoldDB" id="A0A6N6N129"/>
<feature type="transmembrane region" description="Helical" evidence="2">
    <location>
        <begin position="211"/>
        <end position="228"/>
    </location>
</feature>
<evidence type="ECO:0000256" key="1">
    <source>
        <dbReference type="SAM" id="MobiDB-lite"/>
    </source>
</evidence>
<dbReference type="InterPro" id="IPR003731">
    <property type="entry name" value="Di-Nase_FeMo-co_biosynth"/>
</dbReference>
<comment type="caution">
    <text evidence="4">The sequence shown here is derived from an EMBL/GenBank/DDBJ whole genome shotgun (WGS) entry which is preliminary data.</text>
</comment>
<keyword evidence="2" id="KW-0472">Membrane</keyword>
<keyword evidence="2" id="KW-0812">Transmembrane</keyword>
<evidence type="ECO:0000259" key="3">
    <source>
        <dbReference type="Pfam" id="PF02579"/>
    </source>
</evidence>
<gene>
    <name evidence="4" type="ORF">F8A88_11200</name>
</gene>
<dbReference type="Gene3D" id="3.30.420.130">
    <property type="entry name" value="Dinitrogenase iron-molybdenum cofactor biosynthesis domain"/>
    <property type="match status" value="1"/>
</dbReference>
<evidence type="ECO:0000313" key="4">
    <source>
        <dbReference type="EMBL" id="KAB1441499.1"/>
    </source>
</evidence>
<keyword evidence="2" id="KW-1133">Transmembrane helix</keyword>
<dbReference type="Proteomes" id="UP000438699">
    <property type="component" value="Unassembled WGS sequence"/>
</dbReference>
<protein>
    <recommendedName>
        <fullName evidence="3">Dinitrogenase iron-molybdenum cofactor biosynthesis domain-containing protein</fullName>
    </recommendedName>
</protein>